<protein>
    <submittedName>
        <fullName evidence="2">Uncharacterized protein</fullName>
    </submittedName>
</protein>
<gene>
    <name evidence="2" type="ORF">SCLCIDRAFT_1222477</name>
</gene>
<dbReference type="EMBL" id="KN822169">
    <property type="protein sequence ID" value="KIM53843.1"/>
    <property type="molecule type" value="Genomic_DNA"/>
</dbReference>
<feature type="non-terminal residue" evidence="2">
    <location>
        <position position="98"/>
    </location>
</feature>
<keyword evidence="3" id="KW-1185">Reference proteome</keyword>
<sequence length="98" mass="10937">MYSDPDVMKYRVMTYMAHTAKIVSKRHGLVGGITARLPDDVSAVGPQEEVRIGIGDFIDGCSRRIEGNEKRVQGSRQVECPPSHGGHTMKRILTDRRL</sequence>
<name>A0A0C2YW37_9AGAM</name>
<reference evidence="2 3" key="1">
    <citation type="submission" date="2014-04" db="EMBL/GenBank/DDBJ databases">
        <authorList>
            <consortium name="DOE Joint Genome Institute"/>
            <person name="Kuo A."/>
            <person name="Kohler A."/>
            <person name="Nagy L.G."/>
            <person name="Floudas D."/>
            <person name="Copeland A."/>
            <person name="Barry K.W."/>
            <person name="Cichocki N."/>
            <person name="Veneault-Fourrey C."/>
            <person name="LaButti K."/>
            <person name="Lindquist E.A."/>
            <person name="Lipzen A."/>
            <person name="Lundell T."/>
            <person name="Morin E."/>
            <person name="Murat C."/>
            <person name="Sun H."/>
            <person name="Tunlid A."/>
            <person name="Henrissat B."/>
            <person name="Grigoriev I.V."/>
            <person name="Hibbett D.S."/>
            <person name="Martin F."/>
            <person name="Nordberg H.P."/>
            <person name="Cantor M.N."/>
            <person name="Hua S.X."/>
        </authorList>
    </citation>
    <scope>NUCLEOTIDE SEQUENCE [LARGE SCALE GENOMIC DNA]</scope>
    <source>
        <strain evidence="2 3">Foug A</strain>
    </source>
</reference>
<dbReference type="InParanoid" id="A0A0C2YW37"/>
<dbReference type="AlphaFoldDB" id="A0A0C2YW37"/>
<evidence type="ECO:0000313" key="2">
    <source>
        <dbReference type="EMBL" id="KIM53843.1"/>
    </source>
</evidence>
<evidence type="ECO:0000313" key="3">
    <source>
        <dbReference type="Proteomes" id="UP000053989"/>
    </source>
</evidence>
<proteinExistence type="predicted"/>
<reference evidence="3" key="2">
    <citation type="submission" date="2015-01" db="EMBL/GenBank/DDBJ databases">
        <title>Evolutionary Origins and Diversification of the Mycorrhizal Mutualists.</title>
        <authorList>
            <consortium name="DOE Joint Genome Institute"/>
            <consortium name="Mycorrhizal Genomics Consortium"/>
            <person name="Kohler A."/>
            <person name="Kuo A."/>
            <person name="Nagy L.G."/>
            <person name="Floudas D."/>
            <person name="Copeland A."/>
            <person name="Barry K.W."/>
            <person name="Cichocki N."/>
            <person name="Veneault-Fourrey C."/>
            <person name="LaButti K."/>
            <person name="Lindquist E.A."/>
            <person name="Lipzen A."/>
            <person name="Lundell T."/>
            <person name="Morin E."/>
            <person name="Murat C."/>
            <person name="Riley R."/>
            <person name="Ohm R."/>
            <person name="Sun H."/>
            <person name="Tunlid A."/>
            <person name="Henrissat B."/>
            <person name="Grigoriev I.V."/>
            <person name="Hibbett D.S."/>
            <person name="Martin F."/>
        </authorList>
    </citation>
    <scope>NUCLEOTIDE SEQUENCE [LARGE SCALE GENOMIC DNA]</scope>
    <source>
        <strain evidence="3">Foug A</strain>
    </source>
</reference>
<dbReference type="HOGENOM" id="CLU_2339308_0_0_1"/>
<evidence type="ECO:0000256" key="1">
    <source>
        <dbReference type="SAM" id="MobiDB-lite"/>
    </source>
</evidence>
<accession>A0A0C2YW37</accession>
<organism evidence="2 3">
    <name type="scientific">Scleroderma citrinum Foug A</name>
    <dbReference type="NCBI Taxonomy" id="1036808"/>
    <lineage>
        <taxon>Eukaryota</taxon>
        <taxon>Fungi</taxon>
        <taxon>Dikarya</taxon>
        <taxon>Basidiomycota</taxon>
        <taxon>Agaricomycotina</taxon>
        <taxon>Agaricomycetes</taxon>
        <taxon>Agaricomycetidae</taxon>
        <taxon>Boletales</taxon>
        <taxon>Sclerodermatineae</taxon>
        <taxon>Sclerodermataceae</taxon>
        <taxon>Scleroderma</taxon>
    </lineage>
</organism>
<dbReference type="Proteomes" id="UP000053989">
    <property type="component" value="Unassembled WGS sequence"/>
</dbReference>
<feature type="region of interest" description="Disordered" evidence="1">
    <location>
        <begin position="68"/>
        <end position="98"/>
    </location>
</feature>